<dbReference type="InterPro" id="IPR041620">
    <property type="entry name" value="CdiA_C_tRNase"/>
</dbReference>
<feature type="domain" description="CdiA C-terminal tRNase" evidence="7">
    <location>
        <begin position="489"/>
        <end position="614"/>
    </location>
</feature>
<comment type="subcellular location">
    <subcellularLocation>
        <location evidence="1">Target cell</location>
        <location evidence="1">Target cell cytoplasm</location>
    </subcellularLocation>
</comment>
<evidence type="ECO:0000313" key="9">
    <source>
        <dbReference type="Proteomes" id="UP000677515"/>
    </source>
</evidence>
<evidence type="ECO:0000259" key="7">
    <source>
        <dbReference type="Pfam" id="PF18664"/>
    </source>
</evidence>
<evidence type="ECO:0000256" key="3">
    <source>
        <dbReference type="ARBA" id="ARBA00022913"/>
    </source>
</evidence>
<evidence type="ECO:0000256" key="4">
    <source>
        <dbReference type="ARBA" id="ARBA00023026"/>
    </source>
</evidence>
<dbReference type="InterPro" id="IPR006914">
    <property type="entry name" value="VENN_dom"/>
</dbReference>
<proteinExistence type="predicted"/>
<dbReference type="Pfam" id="PF04829">
    <property type="entry name" value="PT-VENN"/>
    <property type="match status" value="1"/>
</dbReference>
<protein>
    <recommendedName>
        <fullName evidence="10">Toxin CdiA</fullName>
    </recommendedName>
</protein>
<accession>A0ABM7N617</accession>
<dbReference type="Pfam" id="PF18664">
    <property type="entry name" value="CdiA_C_tRNase"/>
    <property type="match status" value="1"/>
</dbReference>
<evidence type="ECO:0000259" key="6">
    <source>
        <dbReference type="Pfam" id="PF04829"/>
    </source>
</evidence>
<gene>
    <name evidence="8" type="ORF">ERHA53_42790</name>
</gene>
<keyword evidence="4" id="KW-0843">Virulence</keyword>
<keyword evidence="2" id="KW-0800">Toxin</keyword>
<evidence type="ECO:0000313" key="8">
    <source>
        <dbReference type="EMBL" id="BCQ36936.1"/>
    </source>
</evidence>
<sequence>MGISSGGSVAGQFVGNMANGLLAGMNGSGSDSSTTKAAVSEGTIVIRDPATQRQDVEGLSRDVEHANQTLSPIFDKEKEQRRLKEAQLIGEIGSQAADIARTQGQIEATRAANDKMKSVTPEQLQAARKAWSKANPGKEPTDKQINEQAYQTFYDKAFAASDFGTGGKVQRAIQAATAAVQGLAGGDLAKAVAGGSAPYIANIIGNSGLDSAGKVLAHAAVNAALAAAQGNSALVGATGAATAELAGIVAVNAYGKPVSELSETEKQTVSALATLAAGLAGGLAGDGTADALAGAQAGKTTVENNSLAGDKARESVKQSTEHWKEQVRDKLGEGTTSSIANGIINALADTGDAALGSADYAADAAMALASCAAGDSYCTKAMSDLEGKNQAAADTLKALMKSETWEAVAGQVKEAAQGNQLALEATGGMLAGLFLPGKKLPDGVASTGKIPALQKNSDGITEVKVSSTPLEGHDRLNTPDVNGNGKYNPAEAAAAARLEGVLGPLERAPDTGGKTADFIISTGHNAGKTVDFMYTTKNLSQKEIDGINKFFEKNMTTPLKTGDIPGGQKQILEHLEKADIVPVDFTVLAPSNQKVFMDYIKTLPKNQQSKIIIMR</sequence>
<evidence type="ECO:0008006" key="10">
    <source>
        <dbReference type="Google" id="ProtNLM"/>
    </source>
</evidence>
<feature type="compositionally biased region" description="Polar residues" evidence="5">
    <location>
        <begin position="28"/>
        <end position="37"/>
    </location>
</feature>
<keyword evidence="3" id="KW-1266">Target cell cytoplasm</keyword>
<feature type="region of interest" description="Disordered" evidence="5">
    <location>
        <begin position="27"/>
        <end position="56"/>
    </location>
</feature>
<dbReference type="RefSeq" id="WP_346731527.1">
    <property type="nucleotide sequence ID" value="NZ_AP024331.1"/>
</dbReference>
<keyword evidence="9" id="KW-1185">Reference proteome</keyword>
<dbReference type="EMBL" id="AP024329">
    <property type="protein sequence ID" value="BCQ36936.1"/>
    <property type="molecule type" value="Genomic_DNA"/>
</dbReference>
<dbReference type="CDD" id="cd20726">
    <property type="entry name" value="CDI_toxin_BpE479_tRNase-like"/>
    <property type="match status" value="1"/>
</dbReference>
<evidence type="ECO:0000256" key="1">
    <source>
        <dbReference type="ARBA" id="ARBA00004219"/>
    </source>
</evidence>
<reference evidence="8 9" key="1">
    <citation type="submission" date="2021-01" db="EMBL/GenBank/DDBJ databases">
        <title>Complete genome sequence of Erwinia rhapontici MAFF 311153.</title>
        <authorList>
            <person name="Morohoshi T."/>
            <person name="Someya N."/>
        </authorList>
    </citation>
    <scope>NUCLEOTIDE SEQUENCE [LARGE SCALE GENOMIC DNA]</scope>
    <source>
        <strain evidence="8 9">MAFF 311153</strain>
    </source>
</reference>
<evidence type="ECO:0000256" key="5">
    <source>
        <dbReference type="SAM" id="MobiDB-lite"/>
    </source>
</evidence>
<feature type="domain" description="VENN motif-containing" evidence="6">
    <location>
        <begin position="258"/>
        <end position="308"/>
    </location>
</feature>
<name>A0ABM7N617_ERWRD</name>
<dbReference type="Proteomes" id="UP000677515">
    <property type="component" value="Chromosome"/>
</dbReference>
<organism evidence="8 9">
    <name type="scientific">Erwinia rhapontici</name>
    <name type="common">Pectobacterium rhapontici</name>
    <dbReference type="NCBI Taxonomy" id="55212"/>
    <lineage>
        <taxon>Bacteria</taxon>
        <taxon>Pseudomonadati</taxon>
        <taxon>Pseudomonadota</taxon>
        <taxon>Gammaproteobacteria</taxon>
        <taxon>Enterobacterales</taxon>
        <taxon>Erwiniaceae</taxon>
        <taxon>Erwinia</taxon>
    </lineage>
</organism>
<evidence type="ECO:0000256" key="2">
    <source>
        <dbReference type="ARBA" id="ARBA00022656"/>
    </source>
</evidence>